<evidence type="ECO:0000313" key="4">
    <source>
        <dbReference type="Proteomes" id="UP000677913"/>
    </source>
</evidence>
<dbReference type="Proteomes" id="UP000677913">
    <property type="component" value="Unassembled WGS sequence"/>
</dbReference>
<keyword evidence="4" id="KW-1185">Reference proteome</keyword>
<gene>
    <name evidence="3" type="ORF">KGA66_04685</name>
</gene>
<evidence type="ECO:0000256" key="2">
    <source>
        <dbReference type="SAM" id="Phobius"/>
    </source>
</evidence>
<sequence>MNPTFGVIGLVFLAGAVVGKSVEFGSFKLPATGEKSVRFGLAVLGIAALAIGLIPPRSPSDQSLRQAAGSSSLAPGTATAPQGDTASVQDAAGSGPSVGAASGTSASSIAAASGSSASRAGALLAEYDTVLPDKHGVTLGSSASAGSQNAQVGIAGDLYMSSNLVFAGLTGGGAVALDLPASGPPTYRLCSFNAVRDISITIASGLSFCMQKTGLTFGITITAVQQNPPQISLHVVVWQGP</sequence>
<reference evidence="3" key="1">
    <citation type="submission" date="2021-04" db="EMBL/GenBank/DDBJ databases">
        <title>Genome based classification of Actinospica acidithermotolerans sp. nov., an actinobacterium isolated from an Indonesian hot spring.</title>
        <authorList>
            <person name="Kusuma A.B."/>
            <person name="Putra K.E."/>
            <person name="Nafisah S."/>
            <person name="Loh J."/>
            <person name="Nouioui I."/>
            <person name="Goodfellow M."/>
        </authorList>
    </citation>
    <scope>NUCLEOTIDE SEQUENCE</scope>
    <source>
        <strain evidence="3">DSM 45618</strain>
    </source>
</reference>
<feature type="compositionally biased region" description="Polar residues" evidence="1">
    <location>
        <begin position="60"/>
        <end position="88"/>
    </location>
</feature>
<feature type="region of interest" description="Disordered" evidence="1">
    <location>
        <begin position="60"/>
        <end position="99"/>
    </location>
</feature>
<keyword evidence="2" id="KW-0472">Membrane</keyword>
<keyword evidence="2" id="KW-0812">Transmembrane</keyword>
<proteinExistence type="predicted"/>
<evidence type="ECO:0000256" key="1">
    <source>
        <dbReference type="SAM" id="MobiDB-lite"/>
    </source>
</evidence>
<name>A0A8J8BBQ7_9ACTN</name>
<protein>
    <submittedName>
        <fullName evidence="3">Uncharacterized protein</fullName>
    </submittedName>
</protein>
<dbReference type="RefSeq" id="WP_211464868.1">
    <property type="nucleotide sequence ID" value="NZ_JAGSXH010000009.1"/>
</dbReference>
<keyword evidence="2" id="KW-1133">Transmembrane helix</keyword>
<evidence type="ECO:0000313" key="3">
    <source>
        <dbReference type="EMBL" id="MBS2962331.1"/>
    </source>
</evidence>
<dbReference type="EMBL" id="JAGSXH010000009">
    <property type="protein sequence ID" value="MBS2962331.1"/>
    <property type="molecule type" value="Genomic_DNA"/>
</dbReference>
<feature type="transmembrane region" description="Helical" evidence="2">
    <location>
        <begin position="35"/>
        <end position="55"/>
    </location>
</feature>
<organism evidence="3 4">
    <name type="scientific">Actinocrinis puniceicyclus</name>
    <dbReference type="NCBI Taxonomy" id="977794"/>
    <lineage>
        <taxon>Bacteria</taxon>
        <taxon>Bacillati</taxon>
        <taxon>Actinomycetota</taxon>
        <taxon>Actinomycetes</taxon>
        <taxon>Catenulisporales</taxon>
        <taxon>Actinospicaceae</taxon>
        <taxon>Actinocrinis</taxon>
    </lineage>
</organism>
<dbReference type="AlphaFoldDB" id="A0A8J8BBQ7"/>
<comment type="caution">
    <text evidence="3">The sequence shown here is derived from an EMBL/GenBank/DDBJ whole genome shotgun (WGS) entry which is preliminary data.</text>
</comment>
<accession>A0A8J8BBQ7</accession>